<dbReference type="PROSITE" id="PS51194">
    <property type="entry name" value="HELICASE_CTER"/>
    <property type="match status" value="1"/>
</dbReference>
<dbReference type="OrthoDB" id="10261904at2759"/>
<evidence type="ECO:0000256" key="7">
    <source>
        <dbReference type="SAM" id="MobiDB-lite"/>
    </source>
</evidence>
<keyword evidence="5" id="KW-0067">ATP-binding</keyword>
<evidence type="ECO:0000256" key="4">
    <source>
        <dbReference type="ARBA" id="ARBA00022806"/>
    </source>
</evidence>
<dbReference type="SUPFAM" id="SSF52540">
    <property type="entry name" value="P-loop containing nucleoside triphosphate hydrolases"/>
    <property type="match status" value="1"/>
</dbReference>
<evidence type="ECO:0000256" key="5">
    <source>
        <dbReference type="ARBA" id="ARBA00022840"/>
    </source>
</evidence>
<keyword evidence="2" id="KW-0547">Nucleotide-binding</keyword>
<dbReference type="Proteomes" id="UP000594260">
    <property type="component" value="Unplaced"/>
</dbReference>
<dbReference type="CDD" id="cd17955">
    <property type="entry name" value="DEADc_DDX49"/>
    <property type="match status" value="1"/>
</dbReference>
<dbReference type="CTD" id="35917"/>
<organism evidence="11 12">
    <name type="scientific">Varroa destructor</name>
    <name type="common">Honeybee mite</name>
    <dbReference type="NCBI Taxonomy" id="109461"/>
    <lineage>
        <taxon>Eukaryota</taxon>
        <taxon>Metazoa</taxon>
        <taxon>Ecdysozoa</taxon>
        <taxon>Arthropoda</taxon>
        <taxon>Chelicerata</taxon>
        <taxon>Arachnida</taxon>
        <taxon>Acari</taxon>
        <taxon>Parasitiformes</taxon>
        <taxon>Mesostigmata</taxon>
        <taxon>Gamasina</taxon>
        <taxon>Dermanyssoidea</taxon>
        <taxon>Varroidae</taxon>
        <taxon>Varroa</taxon>
    </lineage>
</organism>
<dbReference type="AlphaFoldDB" id="A0A7M7M568"/>
<evidence type="ECO:0000259" key="8">
    <source>
        <dbReference type="PROSITE" id="PS51192"/>
    </source>
</evidence>
<keyword evidence="3" id="KW-0378">Hydrolase</keyword>
<name>A0A7M7M568_VARDE</name>
<dbReference type="InterPro" id="IPR014001">
    <property type="entry name" value="Helicase_ATP-bd"/>
</dbReference>
<dbReference type="SMART" id="SM00487">
    <property type="entry name" value="DEXDc"/>
    <property type="match status" value="1"/>
</dbReference>
<feature type="domain" description="Helicase ATP-binding" evidence="8">
    <location>
        <begin position="49"/>
        <end position="223"/>
    </location>
</feature>
<dbReference type="Pfam" id="PF00270">
    <property type="entry name" value="DEAD"/>
    <property type="match status" value="1"/>
</dbReference>
<dbReference type="OMA" id="IMIFTDT"/>
<keyword evidence="4" id="KW-0347">Helicase</keyword>
<dbReference type="Gene3D" id="3.40.50.300">
    <property type="entry name" value="P-loop containing nucleotide triphosphate hydrolases"/>
    <property type="match status" value="2"/>
</dbReference>
<dbReference type="InterPro" id="IPR001650">
    <property type="entry name" value="Helicase_C-like"/>
</dbReference>
<dbReference type="GO" id="GO:0003724">
    <property type="term" value="F:RNA helicase activity"/>
    <property type="evidence" value="ECO:0007669"/>
    <property type="project" value="UniProtKB-EC"/>
</dbReference>
<dbReference type="PANTHER" id="PTHR47959">
    <property type="entry name" value="ATP-DEPENDENT RNA HELICASE RHLE-RELATED"/>
    <property type="match status" value="1"/>
</dbReference>
<dbReference type="PANTHER" id="PTHR47959:SF24">
    <property type="entry name" value="ATP-DEPENDENT RNA HELICASE"/>
    <property type="match status" value="1"/>
</dbReference>
<dbReference type="EnsemblMetazoa" id="XM_022794266">
    <property type="protein sequence ID" value="XP_022650001"/>
    <property type="gene ID" value="LOC111245651"/>
</dbReference>
<dbReference type="GeneID" id="111245651"/>
<dbReference type="GO" id="GO:0003676">
    <property type="term" value="F:nucleic acid binding"/>
    <property type="evidence" value="ECO:0007669"/>
    <property type="project" value="InterPro"/>
</dbReference>
<dbReference type="InParanoid" id="A0A7M7M568"/>
<dbReference type="RefSeq" id="XP_022650001.1">
    <property type="nucleotide sequence ID" value="XM_022794266.1"/>
</dbReference>
<accession>A0A7M7M568</accession>
<dbReference type="GO" id="GO:0016787">
    <property type="term" value="F:hydrolase activity"/>
    <property type="evidence" value="ECO:0007669"/>
    <property type="project" value="UniProtKB-KW"/>
</dbReference>
<dbReference type="SMART" id="SM00490">
    <property type="entry name" value="HELICc"/>
    <property type="match status" value="1"/>
</dbReference>
<dbReference type="CDD" id="cd18787">
    <property type="entry name" value="SF2_C_DEAD"/>
    <property type="match status" value="1"/>
</dbReference>
<evidence type="ECO:0000256" key="3">
    <source>
        <dbReference type="ARBA" id="ARBA00022801"/>
    </source>
</evidence>
<evidence type="ECO:0000256" key="6">
    <source>
        <dbReference type="PROSITE-ProRule" id="PRU00552"/>
    </source>
</evidence>
<keyword evidence="12" id="KW-1185">Reference proteome</keyword>
<dbReference type="Pfam" id="PF00271">
    <property type="entry name" value="Helicase_C"/>
    <property type="match status" value="1"/>
</dbReference>
<feature type="domain" description="DEAD-box RNA helicase Q" evidence="10">
    <location>
        <begin position="18"/>
        <end position="46"/>
    </location>
</feature>
<dbReference type="InterPro" id="IPR011545">
    <property type="entry name" value="DEAD/DEAH_box_helicase_dom"/>
</dbReference>
<dbReference type="KEGG" id="vde:111245651"/>
<feature type="region of interest" description="Disordered" evidence="7">
    <location>
        <begin position="439"/>
        <end position="481"/>
    </location>
</feature>
<dbReference type="GO" id="GO:0005524">
    <property type="term" value="F:ATP binding"/>
    <property type="evidence" value="ECO:0007669"/>
    <property type="project" value="UniProtKB-KW"/>
</dbReference>
<evidence type="ECO:0000313" key="12">
    <source>
        <dbReference type="Proteomes" id="UP000594260"/>
    </source>
</evidence>
<feature type="domain" description="Helicase C-terminal" evidence="9">
    <location>
        <begin position="250"/>
        <end position="398"/>
    </location>
</feature>
<protein>
    <recommendedName>
        <fullName evidence="1">RNA helicase</fullName>
        <ecNumber evidence="1">3.6.4.13</ecNumber>
    </recommendedName>
</protein>
<evidence type="ECO:0000256" key="2">
    <source>
        <dbReference type="ARBA" id="ARBA00022741"/>
    </source>
</evidence>
<evidence type="ECO:0000259" key="10">
    <source>
        <dbReference type="PROSITE" id="PS51195"/>
    </source>
</evidence>
<dbReference type="GO" id="GO:0005829">
    <property type="term" value="C:cytosol"/>
    <property type="evidence" value="ECO:0007669"/>
    <property type="project" value="TreeGrafter"/>
</dbReference>
<dbReference type="InterPro" id="IPR027417">
    <property type="entry name" value="P-loop_NTPase"/>
</dbReference>
<dbReference type="InterPro" id="IPR050079">
    <property type="entry name" value="DEAD_box_RNA_helicase"/>
</dbReference>
<feature type="short sequence motif" description="Q motif" evidence="6">
    <location>
        <begin position="18"/>
        <end position="46"/>
    </location>
</feature>
<feature type="compositionally biased region" description="Basic residues" evidence="7">
    <location>
        <begin position="451"/>
        <end position="464"/>
    </location>
</feature>
<evidence type="ECO:0000259" key="9">
    <source>
        <dbReference type="PROSITE" id="PS51194"/>
    </source>
</evidence>
<sequence>MGDEDEVSAPVSDDNNIQSFKELKLSSWLLDRLHVVGIQKPSAVQRNCLPPILEGNDCIACAKTGSGKTLAFALPVLERLYQEPYGIFALVLSPTRELAMQILDQFRILGKKVNLKDCLVVGGSDIVDQGRELAQRPHVVVATPGRLADHLEFALDDIKPLFSKMQMLVLDEADQLLSGKYNDQLQTIFSALPKKRQTLLFSATLTRTIQELQLLAMTNPFFYMAPSSVATVDGLLQKIVLTPEHAKDTYLVQIIKQFQEKDTKGLVMIFVGTRKKCQALSIGMDSLGFRNVSLHAQRSQRERIAALTTFKSSVTKILVATDVAARGLDIPQVELVINHNVPNEPKLYVHRVGRTARAGAGGTSITLVAPQEILLVHEIEKHVGVKMCKHKVDDNEVAKIMAQVNVAVREAEIRMDETDFQERQLIYKRKRLLIKSQELLGKDKPDDKRPTVKNKRNSKKKDKRALHNDSIAKKAPKKTKS</sequence>
<evidence type="ECO:0000256" key="1">
    <source>
        <dbReference type="ARBA" id="ARBA00012552"/>
    </source>
</evidence>
<proteinExistence type="predicted"/>
<dbReference type="PROSITE" id="PS51195">
    <property type="entry name" value="Q_MOTIF"/>
    <property type="match status" value="1"/>
</dbReference>
<evidence type="ECO:0000313" key="11">
    <source>
        <dbReference type="EnsemblMetazoa" id="XP_022650001"/>
    </source>
</evidence>
<dbReference type="InterPro" id="IPR014014">
    <property type="entry name" value="RNA_helicase_DEAD_Q_motif"/>
</dbReference>
<dbReference type="PROSITE" id="PS51192">
    <property type="entry name" value="HELICASE_ATP_BIND_1"/>
    <property type="match status" value="1"/>
</dbReference>
<feature type="compositionally biased region" description="Basic and acidic residues" evidence="7">
    <location>
        <begin position="440"/>
        <end position="450"/>
    </location>
</feature>
<reference evidence="11" key="1">
    <citation type="submission" date="2021-01" db="UniProtKB">
        <authorList>
            <consortium name="EnsemblMetazoa"/>
        </authorList>
    </citation>
    <scope>IDENTIFICATION</scope>
</reference>
<dbReference type="EC" id="3.6.4.13" evidence="1"/>
<dbReference type="FunCoup" id="A0A7M7M568">
    <property type="interactions" value="1080"/>
</dbReference>